<dbReference type="EMBL" id="GL732538">
    <property type="protein sequence ID" value="EFX83031.1"/>
    <property type="molecule type" value="Genomic_DNA"/>
</dbReference>
<sequence>MSNTPENSSWKDNRVKRRKLFSERAGRLERASTSKSVDAVEIKNSVVEKGSWFYKNAAQASATQGPKAGDVTPKHSLRNRTPVKNSAPKVGKGFGNGERELSTAEQENLLSIFEIDGFDGDFAKLAAKLPNQSINSIRYLFTENEEDREKSNVEIILDTKIEELRDMKGVDYSANLPLYFQQQSLHEPRPAASLVQGVDYAAIYANIAALMRGEVPKKLNPVTMAKFSQLWHLHKQRILAEPEVPFPEFKPKAGSALERKPELTERRSEKWSADELAAKEILLSGDVAKIEEFYLSHESLNPF</sequence>
<feature type="compositionally biased region" description="Basic and acidic residues" evidence="1">
    <location>
        <begin position="20"/>
        <end position="32"/>
    </location>
</feature>
<gene>
    <name evidence="2" type="ORF">DAPPUDRAFT_100996</name>
</gene>
<dbReference type="Proteomes" id="UP000000305">
    <property type="component" value="Unassembled WGS sequence"/>
</dbReference>
<name>E9GBX0_DAPPU</name>
<protein>
    <submittedName>
        <fullName evidence="2">Uncharacterized protein</fullName>
    </submittedName>
</protein>
<proteinExistence type="predicted"/>
<feature type="compositionally biased region" description="Polar residues" evidence="1">
    <location>
        <begin position="1"/>
        <end position="10"/>
    </location>
</feature>
<keyword evidence="3" id="KW-1185">Reference proteome</keyword>
<evidence type="ECO:0000313" key="3">
    <source>
        <dbReference type="Proteomes" id="UP000000305"/>
    </source>
</evidence>
<evidence type="ECO:0000313" key="2">
    <source>
        <dbReference type="EMBL" id="EFX83031.1"/>
    </source>
</evidence>
<reference evidence="2 3" key="1">
    <citation type="journal article" date="2011" name="Science">
        <title>The ecoresponsive genome of Daphnia pulex.</title>
        <authorList>
            <person name="Colbourne J.K."/>
            <person name="Pfrender M.E."/>
            <person name="Gilbert D."/>
            <person name="Thomas W.K."/>
            <person name="Tucker A."/>
            <person name="Oakley T.H."/>
            <person name="Tokishita S."/>
            <person name="Aerts A."/>
            <person name="Arnold G.J."/>
            <person name="Basu M.K."/>
            <person name="Bauer D.J."/>
            <person name="Caceres C.E."/>
            <person name="Carmel L."/>
            <person name="Casola C."/>
            <person name="Choi J.H."/>
            <person name="Detter J.C."/>
            <person name="Dong Q."/>
            <person name="Dusheyko S."/>
            <person name="Eads B.D."/>
            <person name="Frohlich T."/>
            <person name="Geiler-Samerotte K.A."/>
            <person name="Gerlach D."/>
            <person name="Hatcher P."/>
            <person name="Jogdeo S."/>
            <person name="Krijgsveld J."/>
            <person name="Kriventseva E.V."/>
            <person name="Kultz D."/>
            <person name="Laforsch C."/>
            <person name="Lindquist E."/>
            <person name="Lopez J."/>
            <person name="Manak J.R."/>
            <person name="Muller J."/>
            <person name="Pangilinan J."/>
            <person name="Patwardhan R.P."/>
            <person name="Pitluck S."/>
            <person name="Pritham E.J."/>
            <person name="Rechtsteiner A."/>
            <person name="Rho M."/>
            <person name="Rogozin I.B."/>
            <person name="Sakarya O."/>
            <person name="Salamov A."/>
            <person name="Schaack S."/>
            <person name="Shapiro H."/>
            <person name="Shiga Y."/>
            <person name="Skalitzky C."/>
            <person name="Smith Z."/>
            <person name="Souvorov A."/>
            <person name="Sung W."/>
            <person name="Tang Z."/>
            <person name="Tsuchiya D."/>
            <person name="Tu H."/>
            <person name="Vos H."/>
            <person name="Wang M."/>
            <person name="Wolf Y.I."/>
            <person name="Yamagata H."/>
            <person name="Yamada T."/>
            <person name="Ye Y."/>
            <person name="Shaw J.R."/>
            <person name="Andrews J."/>
            <person name="Crease T.J."/>
            <person name="Tang H."/>
            <person name="Lucas S.M."/>
            <person name="Robertson H.M."/>
            <person name="Bork P."/>
            <person name="Koonin E.V."/>
            <person name="Zdobnov E.M."/>
            <person name="Grigoriev I.V."/>
            <person name="Lynch M."/>
            <person name="Boore J.L."/>
        </authorList>
    </citation>
    <scope>NUCLEOTIDE SEQUENCE [LARGE SCALE GENOMIC DNA]</scope>
</reference>
<dbReference type="AlphaFoldDB" id="E9GBX0"/>
<dbReference type="InParanoid" id="E9GBX0"/>
<dbReference type="OrthoDB" id="6383681at2759"/>
<dbReference type="HOGENOM" id="CLU_877883_0_0_1"/>
<evidence type="ECO:0000256" key="1">
    <source>
        <dbReference type="SAM" id="MobiDB-lite"/>
    </source>
</evidence>
<organism evidence="2 3">
    <name type="scientific">Daphnia pulex</name>
    <name type="common">Water flea</name>
    <dbReference type="NCBI Taxonomy" id="6669"/>
    <lineage>
        <taxon>Eukaryota</taxon>
        <taxon>Metazoa</taxon>
        <taxon>Ecdysozoa</taxon>
        <taxon>Arthropoda</taxon>
        <taxon>Crustacea</taxon>
        <taxon>Branchiopoda</taxon>
        <taxon>Diplostraca</taxon>
        <taxon>Cladocera</taxon>
        <taxon>Anomopoda</taxon>
        <taxon>Daphniidae</taxon>
        <taxon>Daphnia</taxon>
    </lineage>
</organism>
<dbReference type="PANTHER" id="PTHR35454">
    <property type="entry name" value="AGAP005206-PA"/>
    <property type="match status" value="1"/>
</dbReference>
<dbReference type="KEGG" id="dpx:DAPPUDRAFT_100996"/>
<accession>E9GBX0</accession>
<dbReference type="PANTHER" id="PTHR35454:SF2">
    <property type="entry name" value="AGAP005206-PA"/>
    <property type="match status" value="1"/>
</dbReference>
<feature type="region of interest" description="Disordered" evidence="1">
    <location>
        <begin position="1"/>
        <end position="36"/>
    </location>
</feature>
<feature type="region of interest" description="Disordered" evidence="1">
    <location>
        <begin position="62"/>
        <end position="97"/>
    </location>
</feature>
<dbReference type="PhylomeDB" id="E9GBX0"/>